<feature type="compositionally biased region" description="Polar residues" evidence="5">
    <location>
        <begin position="879"/>
        <end position="892"/>
    </location>
</feature>
<dbReference type="InterPro" id="IPR058594">
    <property type="entry name" value="PB1-like_dom_pln"/>
</dbReference>
<feature type="compositionally biased region" description="Basic and acidic residues" evidence="5">
    <location>
        <begin position="839"/>
        <end position="852"/>
    </location>
</feature>
<dbReference type="PANTHER" id="PTHR31973">
    <property type="entry name" value="POLYPROTEIN, PUTATIVE-RELATED"/>
    <property type="match status" value="1"/>
</dbReference>
<dbReference type="Pfam" id="PF26130">
    <property type="entry name" value="PB1-like"/>
    <property type="match status" value="1"/>
</dbReference>
<evidence type="ECO:0000256" key="2">
    <source>
        <dbReference type="ARBA" id="ARBA00022771"/>
    </source>
</evidence>
<feature type="compositionally biased region" description="Low complexity" evidence="5">
    <location>
        <begin position="893"/>
        <end position="905"/>
    </location>
</feature>
<keyword evidence="2 4" id="KW-0863">Zinc-finger</keyword>
<dbReference type="PROSITE" id="PS50966">
    <property type="entry name" value="ZF_SWIM"/>
    <property type="match status" value="1"/>
</dbReference>
<dbReference type="Pfam" id="PF04434">
    <property type="entry name" value="SWIM"/>
    <property type="match status" value="1"/>
</dbReference>
<dbReference type="EMBL" id="CAJGYO010000016">
    <property type="protein sequence ID" value="CAD6273381.1"/>
    <property type="molecule type" value="Genomic_DNA"/>
</dbReference>
<evidence type="ECO:0000313" key="8">
    <source>
        <dbReference type="Proteomes" id="UP000604825"/>
    </source>
</evidence>
<keyword evidence="3" id="KW-0862">Zinc</keyword>
<dbReference type="InterPro" id="IPR006564">
    <property type="entry name" value="Znf_PMZ"/>
</dbReference>
<keyword evidence="8" id="KW-1185">Reference proteome</keyword>
<dbReference type="Pfam" id="PF10551">
    <property type="entry name" value="MULE"/>
    <property type="match status" value="1"/>
</dbReference>
<dbReference type="AlphaFoldDB" id="A0A811RTH2"/>
<dbReference type="InterPro" id="IPR007527">
    <property type="entry name" value="Znf_SWIM"/>
</dbReference>
<evidence type="ECO:0000259" key="6">
    <source>
        <dbReference type="PROSITE" id="PS50966"/>
    </source>
</evidence>
<feature type="compositionally biased region" description="Basic and acidic residues" evidence="5">
    <location>
        <begin position="182"/>
        <end position="204"/>
    </location>
</feature>
<evidence type="ECO:0000256" key="3">
    <source>
        <dbReference type="ARBA" id="ARBA00022833"/>
    </source>
</evidence>
<gene>
    <name evidence="7" type="ORF">NCGR_LOCUS56647</name>
</gene>
<evidence type="ECO:0000256" key="1">
    <source>
        <dbReference type="ARBA" id="ARBA00022723"/>
    </source>
</evidence>
<feature type="region of interest" description="Disordered" evidence="5">
    <location>
        <begin position="108"/>
        <end position="147"/>
    </location>
</feature>
<dbReference type="Proteomes" id="UP000604825">
    <property type="component" value="Unassembled WGS sequence"/>
</dbReference>
<organism evidence="7 8">
    <name type="scientific">Miscanthus lutarioriparius</name>
    <dbReference type="NCBI Taxonomy" id="422564"/>
    <lineage>
        <taxon>Eukaryota</taxon>
        <taxon>Viridiplantae</taxon>
        <taxon>Streptophyta</taxon>
        <taxon>Embryophyta</taxon>
        <taxon>Tracheophyta</taxon>
        <taxon>Spermatophyta</taxon>
        <taxon>Magnoliopsida</taxon>
        <taxon>Liliopsida</taxon>
        <taxon>Poales</taxon>
        <taxon>Poaceae</taxon>
        <taxon>PACMAD clade</taxon>
        <taxon>Panicoideae</taxon>
        <taxon>Andropogonodae</taxon>
        <taxon>Andropogoneae</taxon>
        <taxon>Saccharinae</taxon>
        <taxon>Miscanthus</taxon>
    </lineage>
</organism>
<comment type="caution">
    <text evidence="7">The sequence shown here is derived from an EMBL/GenBank/DDBJ whole genome shotgun (WGS) entry which is preliminary data.</text>
</comment>
<dbReference type="InterPro" id="IPR004332">
    <property type="entry name" value="Transposase_MuDR"/>
</dbReference>
<dbReference type="SMART" id="SM00575">
    <property type="entry name" value="ZnF_PMZ"/>
    <property type="match status" value="1"/>
</dbReference>
<dbReference type="OrthoDB" id="643534at2759"/>
<evidence type="ECO:0000313" key="7">
    <source>
        <dbReference type="EMBL" id="CAD6273381.1"/>
    </source>
</evidence>
<feature type="region of interest" description="Disordered" evidence="5">
    <location>
        <begin position="979"/>
        <end position="1010"/>
    </location>
</feature>
<dbReference type="InterPro" id="IPR018289">
    <property type="entry name" value="MULE_transposase_dom"/>
</dbReference>
<evidence type="ECO:0000256" key="5">
    <source>
        <dbReference type="SAM" id="MobiDB-lite"/>
    </source>
</evidence>
<evidence type="ECO:0000256" key="4">
    <source>
        <dbReference type="PROSITE-ProRule" id="PRU00325"/>
    </source>
</evidence>
<proteinExistence type="predicted"/>
<dbReference type="PANTHER" id="PTHR31973:SF187">
    <property type="entry name" value="MUTATOR TRANSPOSASE MUDRA PROTEIN"/>
    <property type="match status" value="1"/>
</dbReference>
<protein>
    <recommendedName>
        <fullName evidence="6">SWIM-type domain-containing protein</fullName>
    </recommendedName>
</protein>
<feature type="region of interest" description="Disordered" evidence="5">
    <location>
        <begin position="178"/>
        <end position="220"/>
    </location>
</feature>
<keyword evidence="1" id="KW-0479">Metal-binding</keyword>
<dbReference type="GO" id="GO:0008270">
    <property type="term" value="F:zinc ion binding"/>
    <property type="evidence" value="ECO:0007669"/>
    <property type="project" value="UniProtKB-KW"/>
</dbReference>
<feature type="region of interest" description="Disordered" evidence="5">
    <location>
        <begin position="871"/>
        <end position="950"/>
    </location>
</feature>
<feature type="compositionally biased region" description="Polar residues" evidence="5">
    <location>
        <begin position="911"/>
        <end position="949"/>
    </location>
</feature>
<dbReference type="Pfam" id="PF03108">
    <property type="entry name" value="DBD_Tnp_Mut"/>
    <property type="match status" value="1"/>
</dbReference>
<feature type="region of interest" description="Disordered" evidence="5">
    <location>
        <begin position="822"/>
        <end position="853"/>
    </location>
</feature>
<accession>A0A811RTH2</accession>
<feature type="domain" description="SWIM-type" evidence="6">
    <location>
        <begin position="749"/>
        <end position="781"/>
    </location>
</feature>
<reference evidence="7" key="1">
    <citation type="submission" date="2020-10" db="EMBL/GenBank/DDBJ databases">
        <authorList>
            <person name="Han B."/>
            <person name="Lu T."/>
            <person name="Zhao Q."/>
            <person name="Huang X."/>
            <person name="Zhao Y."/>
        </authorList>
    </citation>
    <scope>NUCLEOTIDE SEQUENCE</scope>
</reference>
<name>A0A811RTH2_9POAL</name>
<sequence>MNPFEYLPVRFHFNGEFIRTGRQVQYIGARMEVSFIDRDKVSLPEIIGHLKDHCNVSERALLHWLLPGKELNNGLRLLLDDKGCLEVAGTIGDGEVAEIYVEELIASEESECDEGSEYEEEEGTSDEDDSLNEQEVQEELDDEGPEIEEDTQPVHAANEFLGAAIVPSGNRAGIQQPIQLDEGWKNSRKDKGKQVVVHDPKSGDSSDSDYLPGDECSSEDDDEVVEILTKFRVFKRRLKAGQVANLDEVILDSPKEVPNLYEIEDEGNLTPYDGSSDDEDSVEEMSDGDIQKCTSKCPRFNKKEPIPKFEIGMKFSGKKQFKKACIKHGLVERKLIKFYKNEASRMIAVCDWSTCKWRCMASVNSRSSSWQIASYNAEHTCPPRRDNRLVTAGRIAAKYEKMIIANPAWGLDSMKTTVQEDMFADVSFSKLKRAKSMVMQKALDATKGQYLLLYNYQLELLRSNPGSTVIVRRQGDTDIFQRMYICLDALKKGFKAGCRKVVGLDGCFFKGATNGELLCAIGRDANSQMYPIAWAVVEKENNDSWDWFCDLLFRDIEVYGGTGWVFISDQQKGILNAVQKWAPDAEHRNCARHIYANWRKKFKKKEWQKKFWACAKAPCVTLFNLAKARLAKDTQAGAQAIMNTDPHHWSRAWFRLGSFCDSVDNNMCESFNKWIVEARYFPIITMLETIRRKVMVRIQHNRTKSDGWNTVICPNILKKLNAYINLSGVCHAICNGQDQFEVVHWINRFTVDLNKNECSCRYWQLSGMPCPHAISCIFFKTNDLSPFIASCYSVEQFKNTYDHCLLPVEGMNAWPVSEKTPLKAPGYVKMPGRPKKERKREAHEKPKSEKASKVGTIIRCTKCMQIGHNRSTCDKRNGQSHNASQVSREQGGTSSSAPHHSTAASMKRKANTTPCTQNKRTRTTKAGGSNTLAKTSASAKVDTTPSGSATMHLHSNVPFTKAGSSVSITINSGKAEVRLNAQGPSPPKKLPVRRPAKGPMFFLPAPGDAI</sequence>